<evidence type="ECO:0000313" key="1">
    <source>
        <dbReference type="Proteomes" id="UP000036681"/>
    </source>
</evidence>
<dbReference type="WBParaSite" id="ALUE_0001143901-mRNA-1">
    <property type="protein sequence ID" value="ALUE_0001143901-mRNA-1"/>
    <property type="gene ID" value="ALUE_0001143901"/>
</dbReference>
<reference evidence="2" key="1">
    <citation type="submission" date="2017-02" db="UniProtKB">
        <authorList>
            <consortium name="WormBaseParasite"/>
        </authorList>
    </citation>
    <scope>IDENTIFICATION</scope>
</reference>
<protein>
    <submittedName>
        <fullName evidence="2">Uncharacterized protein</fullName>
    </submittedName>
</protein>
<accession>A0A0M3I3Z7</accession>
<keyword evidence="1" id="KW-1185">Reference proteome</keyword>
<evidence type="ECO:0000313" key="2">
    <source>
        <dbReference type="WBParaSite" id="ALUE_0001143901-mRNA-1"/>
    </source>
</evidence>
<organism evidence="1 2">
    <name type="scientific">Ascaris lumbricoides</name>
    <name type="common">Giant roundworm</name>
    <dbReference type="NCBI Taxonomy" id="6252"/>
    <lineage>
        <taxon>Eukaryota</taxon>
        <taxon>Metazoa</taxon>
        <taxon>Ecdysozoa</taxon>
        <taxon>Nematoda</taxon>
        <taxon>Chromadorea</taxon>
        <taxon>Rhabditida</taxon>
        <taxon>Spirurina</taxon>
        <taxon>Ascaridomorpha</taxon>
        <taxon>Ascaridoidea</taxon>
        <taxon>Ascarididae</taxon>
        <taxon>Ascaris</taxon>
    </lineage>
</organism>
<proteinExistence type="predicted"/>
<dbReference type="Proteomes" id="UP000036681">
    <property type="component" value="Unplaced"/>
</dbReference>
<sequence length="66" mass="7859">MIEYRGIKTLTFRSNGERKFTKSETLSTRFGLDGRWMTDPLMESRPERWAVFVTAPYQWPPQLHPI</sequence>
<dbReference type="AlphaFoldDB" id="A0A0M3I3Z7"/>
<name>A0A0M3I3Z7_ASCLU</name>